<dbReference type="eggNOG" id="arCOG00776">
    <property type="taxonomic scope" value="Archaea"/>
</dbReference>
<evidence type="ECO:0000259" key="1">
    <source>
        <dbReference type="Pfam" id="PF01575"/>
    </source>
</evidence>
<name>L9VL22_9EURY</name>
<dbReference type="Pfam" id="PF01575">
    <property type="entry name" value="MaoC_dehydratas"/>
    <property type="match status" value="1"/>
</dbReference>
<dbReference type="EMBL" id="AOHW01000045">
    <property type="protein sequence ID" value="ELY37766.1"/>
    <property type="molecule type" value="Genomic_DNA"/>
</dbReference>
<dbReference type="RefSeq" id="WP_006092071.1">
    <property type="nucleotide sequence ID" value="NZ_AOHW01000045.1"/>
</dbReference>
<dbReference type="Proteomes" id="UP000011599">
    <property type="component" value="Unassembled WGS sequence"/>
</dbReference>
<keyword evidence="3" id="KW-1185">Reference proteome</keyword>
<dbReference type="CDD" id="cd03454">
    <property type="entry name" value="YdeM"/>
    <property type="match status" value="1"/>
</dbReference>
<dbReference type="STRING" id="1114856.GCA_000383975_04235"/>
<protein>
    <submittedName>
        <fullName evidence="2">Acyl dehydratase MaoC</fullName>
    </submittedName>
</protein>
<dbReference type="Gene3D" id="3.10.129.10">
    <property type="entry name" value="Hotdog Thioesterase"/>
    <property type="match status" value="1"/>
</dbReference>
<dbReference type="InterPro" id="IPR002539">
    <property type="entry name" value="MaoC-like_dom"/>
</dbReference>
<dbReference type="SUPFAM" id="SSF54637">
    <property type="entry name" value="Thioesterase/thiol ester dehydrase-isomerase"/>
    <property type="match status" value="1"/>
</dbReference>
<feature type="domain" description="MaoC-like" evidence="1">
    <location>
        <begin position="10"/>
        <end position="112"/>
    </location>
</feature>
<organism evidence="2 3">
    <name type="scientific">Natronorubrum tibetense GA33</name>
    <dbReference type="NCBI Taxonomy" id="1114856"/>
    <lineage>
        <taxon>Archaea</taxon>
        <taxon>Methanobacteriati</taxon>
        <taxon>Methanobacteriota</taxon>
        <taxon>Stenosarchaea group</taxon>
        <taxon>Halobacteria</taxon>
        <taxon>Halobacteriales</taxon>
        <taxon>Natrialbaceae</taxon>
        <taxon>Natronorubrum</taxon>
    </lineage>
</organism>
<sequence length="152" mass="17164">MTRYFEDLEPGDVFETSGYTVKKNEIIEFAEQFDPQPFHVDEAAAEDSIFGGLIASGIHTMALASKLTVEETFDMIANLGGRGMDDLQFHQPVRPGDTLHVELEVLETTPSERHSERGYVTYEQRVLDDSDAVVLSLRMETIVRRRPEGQTE</sequence>
<reference evidence="2 3" key="1">
    <citation type="journal article" date="2014" name="PLoS Genet.">
        <title>Phylogenetically driven sequencing of extremely halophilic archaea reveals strategies for static and dynamic osmo-response.</title>
        <authorList>
            <person name="Becker E.A."/>
            <person name="Seitzer P.M."/>
            <person name="Tritt A."/>
            <person name="Larsen D."/>
            <person name="Krusor M."/>
            <person name="Yao A.I."/>
            <person name="Wu D."/>
            <person name="Madern D."/>
            <person name="Eisen J.A."/>
            <person name="Darling A.E."/>
            <person name="Facciotti M.T."/>
        </authorList>
    </citation>
    <scope>NUCLEOTIDE SEQUENCE [LARGE SCALE GENOMIC DNA]</scope>
    <source>
        <strain evidence="2 3">GA33</strain>
    </source>
</reference>
<dbReference type="AlphaFoldDB" id="L9VL22"/>
<dbReference type="InterPro" id="IPR029069">
    <property type="entry name" value="HotDog_dom_sf"/>
</dbReference>
<comment type="caution">
    <text evidence="2">The sequence shown here is derived from an EMBL/GenBank/DDBJ whole genome shotgun (WGS) entry which is preliminary data.</text>
</comment>
<dbReference type="PANTHER" id="PTHR43664">
    <property type="entry name" value="MONOAMINE OXIDASE-RELATED"/>
    <property type="match status" value="1"/>
</dbReference>
<proteinExistence type="predicted"/>
<gene>
    <name evidence="2" type="ORF">C496_19700</name>
</gene>
<dbReference type="PATRIC" id="fig|1114856.3.peg.4072"/>
<accession>L9VL22</accession>
<dbReference type="InterPro" id="IPR052342">
    <property type="entry name" value="MCH/BMMD"/>
</dbReference>
<dbReference type="OrthoDB" id="225748at2157"/>
<evidence type="ECO:0000313" key="3">
    <source>
        <dbReference type="Proteomes" id="UP000011599"/>
    </source>
</evidence>
<dbReference type="PANTHER" id="PTHR43664:SF1">
    <property type="entry name" value="BETA-METHYLMALYL-COA DEHYDRATASE"/>
    <property type="match status" value="1"/>
</dbReference>
<evidence type="ECO:0000313" key="2">
    <source>
        <dbReference type="EMBL" id="ELY37766.1"/>
    </source>
</evidence>